<evidence type="ECO:0000313" key="7">
    <source>
        <dbReference type="EMBL" id="KAK3262645.1"/>
    </source>
</evidence>
<dbReference type="EMBL" id="LGRX02016045">
    <property type="protein sequence ID" value="KAK3262645.1"/>
    <property type="molecule type" value="Genomic_DNA"/>
</dbReference>
<dbReference type="Gene3D" id="1.10.238.10">
    <property type="entry name" value="EF-hand"/>
    <property type="match status" value="1"/>
</dbReference>
<dbReference type="SUPFAM" id="SSF47473">
    <property type="entry name" value="EF-hand"/>
    <property type="match status" value="1"/>
</dbReference>
<dbReference type="PANTHER" id="PTHR13720:SF13">
    <property type="entry name" value="CILIA- AND FLAGELLA-ASSOCIATED PROTEIN 251"/>
    <property type="match status" value="1"/>
</dbReference>
<dbReference type="GO" id="GO:0031514">
    <property type="term" value="C:motile cilium"/>
    <property type="evidence" value="ECO:0007669"/>
    <property type="project" value="TreeGrafter"/>
</dbReference>
<keyword evidence="8" id="KW-1185">Reference proteome</keyword>
<evidence type="ECO:0000313" key="8">
    <source>
        <dbReference type="Proteomes" id="UP001190700"/>
    </source>
</evidence>
<evidence type="ECO:0000256" key="3">
    <source>
        <dbReference type="ARBA" id="ARBA00022737"/>
    </source>
</evidence>
<dbReference type="InterPro" id="IPR011047">
    <property type="entry name" value="Quinoprotein_ADH-like_sf"/>
</dbReference>
<dbReference type="SUPFAM" id="SSF50998">
    <property type="entry name" value="Quinoprotein alcohol dehydrogenase-like"/>
    <property type="match status" value="1"/>
</dbReference>
<evidence type="ECO:0000256" key="4">
    <source>
        <dbReference type="ARBA" id="ARBA00023273"/>
    </source>
</evidence>
<reference evidence="7 8" key="1">
    <citation type="journal article" date="2015" name="Genome Biol. Evol.">
        <title>Comparative Genomics of a Bacterivorous Green Alga Reveals Evolutionary Causalities and Consequences of Phago-Mixotrophic Mode of Nutrition.</title>
        <authorList>
            <person name="Burns J.A."/>
            <person name="Paasch A."/>
            <person name="Narechania A."/>
            <person name="Kim E."/>
        </authorList>
    </citation>
    <scope>NUCLEOTIDE SEQUENCE [LARGE SCALE GENOMIC DNA]</scope>
    <source>
        <strain evidence="7 8">PLY_AMNH</strain>
    </source>
</reference>
<dbReference type="Pfam" id="PF00400">
    <property type="entry name" value="WD40"/>
    <property type="match status" value="2"/>
</dbReference>
<dbReference type="InterPro" id="IPR011992">
    <property type="entry name" value="EF-hand-dom_pair"/>
</dbReference>
<organism evidence="7 8">
    <name type="scientific">Cymbomonas tetramitiformis</name>
    <dbReference type="NCBI Taxonomy" id="36881"/>
    <lineage>
        <taxon>Eukaryota</taxon>
        <taxon>Viridiplantae</taxon>
        <taxon>Chlorophyta</taxon>
        <taxon>Pyramimonadophyceae</taxon>
        <taxon>Pyramimonadales</taxon>
        <taxon>Pyramimonadaceae</taxon>
        <taxon>Cymbomonas</taxon>
    </lineage>
</organism>
<dbReference type="InterPro" id="IPR015943">
    <property type="entry name" value="WD40/YVTN_repeat-like_dom_sf"/>
</dbReference>
<sequence>MDQQQALSLQWAFGFSSTISNGVADLTDKVVYVAAHTAIIYDRIEKQQTVLQGHCNLITCLCVSEDKQLIFTADAGEDAMVVIWEAASGQPIRTINSPHPKGIIAMDLSRDGQQLVLLSAATTDGEAVEMEQEISLWDLTDEGSLETPVATGSVPAGDVQTCIHFSPEFNSEIISNGKQRVYFWKTNLPFSKDFKYYSPPVSARDFKQSIGDFTVSVFIPGTTLAVTGTVDGDVVVWEEGHMMEPGSRPPDRRAVKILRIHFASISSLVIVDDYIVSGGADGNVRFYDAKLRLVAWFDDIDAGEVTSISFASHKMQQLRDSTEEHDKFMAPDFIVGTSKSKIVAVKSDSFERVERVKSGELVLEGTFDAVLALATHPMRSEFVCAGSAGLLWLWNYSTKHMLMRRQFEKLRGCVLTFSPDGTRLAVGCTNGSLRLLNPNTLEDVQAFRFTTGSIVQVAWSPDTLSIAVADSHNYVALITYGHGKFGDKWEYIGKYGTHTGRVSGLSFEGLGAQTRLFSVAEDGLMVEYDVPNCSVDGGIRLVSYADIGRAAAMPTAVCLAPPTQKTASGGPLIITADNAFKFRTYDSATQTCKKTVLGPTYGGPLKNLNVFQTAGRDDHFLAYATPEKVIGLSLLPLDGDPSKAMGLIAHPGEITGMAVSYDGRRILTVGGKDSIVNMWGVDVSVLESHAKAEKQSNPYMSLIEGGEGGEFYGEMKDYFYYSQIHSQGEETTAPRQIDGQVVLAEVPNLMRALGYYPSEYEVADMLAELQGEAAEAGQPAPTHVDFTRFISLYVNHRPVFGVGKEQLQAAFAALGADPVTGVLDAEDLIQAVTQEGEPMSGAELEDCLLALCGATQVDECLPPSLDSKQFAEEVLGFEDYAQIA</sequence>
<dbReference type="PANTHER" id="PTHR13720">
    <property type="entry name" value="WD-40 REPEAT PROTEIN"/>
    <property type="match status" value="1"/>
</dbReference>
<dbReference type="SUPFAM" id="SSF63829">
    <property type="entry name" value="Calcium-dependent phosphotriesterase"/>
    <property type="match status" value="1"/>
</dbReference>
<dbReference type="InterPro" id="IPR050630">
    <property type="entry name" value="WD_repeat_EMAP"/>
</dbReference>
<evidence type="ECO:0000256" key="1">
    <source>
        <dbReference type="ARBA" id="ARBA00004138"/>
    </source>
</evidence>
<dbReference type="InterPro" id="IPR001680">
    <property type="entry name" value="WD40_rpt"/>
</dbReference>
<keyword evidence="3" id="KW-0677">Repeat</keyword>
<accession>A0AAE0FMZ1</accession>
<dbReference type="SMART" id="SM00320">
    <property type="entry name" value="WD40"/>
    <property type="match status" value="9"/>
</dbReference>
<feature type="repeat" description="WD" evidence="6">
    <location>
        <begin position="51"/>
        <end position="94"/>
    </location>
</feature>
<dbReference type="AlphaFoldDB" id="A0AAE0FMZ1"/>
<name>A0AAE0FMZ1_9CHLO</name>
<comment type="caution">
    <text evidence="7">The sequence shown here is derived from an EMBL/GenBank/DDBJ whole genome shotgun (WGS) entry which is preliminary data.</text>
</comment>
<evidence type="ECO:0000256" key="6">
    <source>
        <dbReference type="PROSITE-ProRule" id="PRU00221"/>
    </source>
</evidence>
<dbReference type="Proteomes" id="UP001190700">
    <property type="component" value="Unassembled WGS sequence"/>
</dbReference>
<gene>
    <name evidence="7" type="ORF">CYMTET_28512</name>
</gene>
<evidence type="ECO:0000256" key="2">
    <source>
        <dbReference type="ARBA" id="ARBA00022574"/>
    </source>
</evidence>
<proteinExistence type="predicted"/>
<protein>
    <recommendedName>
        <fullName evidence="5">Cilia- and flagella-associated protein 251</fullName>
    </recommendedName>
</protein>
<keyword evidence="2 6" id="KW-0853">WD repeat</keyword>
<comment type="subcellular location">
    <subcellularLocation>
        <location evidence="1">Cell projection</location>
        <location evidence="1">Cilium</location>
    </subcellularLocation>
</comment>
<keyword evidence="4" id="KW-0966">Cell projection</keyword>
<dbReference type="PROSITE" id="PS50082">
    <property type="entry name" value="WD_REPEATS_2"/>
    <property type="match status" value="1"/>
</dbReference>
<evidence type="ECO:0000256" key="5">
    <source>
        <dbReference type="ARBA" id="ARBA00040994"/>
    </source>
</evidence>
<dbReference type="Gene3D" id="2.130.10.10">
    <property type="entry name" value="YVTN repeat-like/Quinoprotein amine dehydrogenase"/>
    <property type="match status" value="3"/>
</dbReference>